<gene>
    <name evidence="5" type="ORF">Ahy_A02g005934</name>
</gene>
<dbReference type="AlphaFoldDB" id="A0A445E8E2"/>
<dbReference type="Proteomes" id="UP000289738">
    <property type="component" value="Chromosome A02"/>
</dbReference>
<keyword evidence="6" id="KW-1185">Reference proteome</keyword>
<dbReference type="STRING" id="3818.A0A445E8E2"/>
<feature type="domain" description="Disease resistance N-terminal" evidence="4">
    <location>
        <begin position="10"/>
        <end position="94"/>
    </location>
</feature>
<dbReference type="InterPro" id="IPR041118">
    <property type="entry name" value="Rx_N"/>
</dbReference>
<dbReference type="GO" id="GO:0006952">
    <property type="term" value="P:defense response"/>
    <property type="evidence" value="ECO:0007669"/>
    <property type="project" value="UniProtKB-KW"/>
</dbReference>
<dbReference type="Gene3D" id="1.20.5.4130">
    <property type="match status" value="1"/>
</dbReference>
<evidence type="ECO:0000256" key="2">
    <source>
        <dbReference type="ARBA" id="ARBA00022741"/>
    </source>
</evidence>
<evidence type="ECO:0000256" key="1">
    <source>
        <dbReference type="ARBA" id="ARBA00022737"/>
    </source>
</evidence>
<comment type="caution">
    <text evidence="5">The sequence shown here is derived from an EMBL/GenBank/DDBJ whole genome shotgun (WGS) entry which is preliminary data.</text>
</comment>
<accession>A0A445E8E2</accession>
<evidence type="ECO:0000313" key="6">
    <source>
        <dbReference type="Proteomes" id="UP000289738"/>
    </source>
</evidence>
<keyword evidence="2" id="KW-0547">Nucleotide-binding</keyword>
<evidence type="ECO:0000259" key="4">
    <source>
        <dbReference type="Pfam" id="PF18052"/>
    </source>
</evidence>
<keyword evidence="1" id="KW-0677">Repeat</keyword>
<evidence type="ECO:0000313" key="5">
    <source>
        <dbReference type="EMBL" id="RYR71707.1"/>
    </source>
</evidence>
<dbReference type="EMBL" id="SDMP01000002">
    <property type="protein sequence ID" value="RYR71707.1"/>
    <property type="molecule type" value="Genomic_DNA"/>
</dbReference>
<protein>
    <recommendedName>
        <fullName evidence="4">Disease resistance N-terminal domain-containing protein</fullName>
    </recommendedName>
</protein>
<keyword evidence="3" id="KW-0611">Plant defense</keyword>
<organism evidence="5 6">
    <name type="scientific">Arachis hypogaea</name>
    <name type="common">Peanut</name>
    <dbReference type="NCBI Taxonomy" id="3818"/>
    <lineage>
        <taxon>Eukaryota</taxon>
        <taxon>Viridiplantae</taxon>
        <taxon>Streptophyta</taxon>
        <taxon>Embryophyta</taxon>
        <taxon>Tracheophyta</taxon>
        <taxon>Spermatophyta</taxon>
        <taxon>Magnoliopsida</taxon>
        <taxon>eudicotyledons</taxon>
        <taxon>Gunneridae</taxon>
        <taxon>Pentapetalae</taxon>
        <taxon>rosids</taxon>
        <taxon>fabids</taxon>
        <taxon>Fabales</taxon>
        <taxon>Fabaceae</taxon>
        <taxon>Papilionoideae</taxon>
        <taxon>50 kb inversion clade</taxon>
        <taxon>dalbergioids sensu lato</taxon>
        <taxon>Dalbergieae</taxon>
        <taxon>Pterocarpus clade</taxon>
        <taxon>Arachis</taxon>
    </lineage>
</organism>
<sequence length="95" mass="10705">MAASLVGGAFLSSFISVLFNLRSDPMIINMMRGKKVDRKLLQKLETILNVVEAVLNDAEKKQITDPSVKRWLENLQDVVYDADDLLYEFVTKAAT</sequence>
<name>A0A445E8E2_ARAHY</name>
<evidence type="ECO:0000256" key="3">
    <source>
        <dbReference type="ARBA" id="ARBA00022821"/>
    </source>
</evidence>
<reference evidence="5 6" key="1">
    <citation type="submission" date="2019-01" db="EMBL/GenBank/DDBJ databases">
        <title>Sequencing of cultivated peanut Arachis hypogaea provides insights into genome evolution and oil improvement.</title>
        <authorList>
            <person name="Chen X."/>
        </authorList>
    </citation>
    <scope>NUCLEOTIDE SEQUENCE [LARGE SCALE GENOMIC DNA]</scope>
    <source>
        <strain evidence="6">cv. Fuhuasheng</strain>
        <tissue evidence="5">Leaves</tissue>
    </source>
</reference>
<proteinExistence type="predicted"/>
<dbReference type="GO" id="GO:0000166">
    <property type="term" value="F:nucleotide binding"/>
    <property type="evidence" value="ECO:0007669"/>
    <property type="project" value="UniProtKB-KW"/>
</dbReference>
<dbReference type="Pfam" id="PF18052">
    <property type="entry name" value="Rx_N"/>
    <property type="match status" value="1"/>
</dbReference>